<evidence type="ECO:0000313" key="1">
    <source>
        <dbReference type="EMBL" id="KAK1383966.1"/>
    </source>
</evidence>
<organism evidence="1 2">
    <name type="scientific">Heracleum sosnowskyi</name>
    <dbReference type="NCBI Taxonomy" id="360622"/>
    <lineage>
        <taxon>Eukaryota</taxon>
        <taxon>Viridiplantae</taxon>
        <taxon>Streptophyta</taxon>
        <taxon>Embryophyta</taxon>
        <taxon>Tracheophyta</taxon>
        <taxon>Spermatophyta</taxon>
        <taxon>Magnoliopsida</taxon>
        <taxon>eudicotyledons</taxon>
        <taxon>Gunneridae</taxon>
        <taxon>Pentapetalae</taxon>
        <taxon>asterids</taxon>
        <taxon>campanulids</taxon>
        <taxon>Apiales</taxon>
        <taxon>Apiaceae</taxon>
        <taxon>Apioideae</taxon>
        <taxon>apioid superclade</taxon>
        <taxon>Tordylieae</taxon>
        <taxon>Tordyliinae</taxon>
        <taxon>Heracleum</taxon>
    </lineage>
</organism>
<proteinExistence type="predicted"/>
<comment type="caution">
    <text evidence="1">The sequence shown here is derived from an EMBL/GenBank/DDBJ whole genome shotgun (WGS) entry which is preliminary data.</text>
</comment>
<protein>
    <submittedName>
        <fullName evidence="1">Uncharacterized protein</fullName>
    </submittedName>
</protein>
<dbReference type="EMBL" id="JAUIZM010000005">
    <property type="protein sequence ID" value="KAK1383966.1"/>
    <property type="molecule type" value="Genomic_DNA"/>
</dbReference>
<dbReference type="AlphaFoldDB" id="A0AAD8IFD3"/>
<reference evidence="1" key="2">
    <citation type="submission" date="2023-05" db="EMBL/GenBank/DDBJ databases">
        <authorList>
            <person name="Schelkunov M.I."/>
        </authorList>
    </citation>
    <scope>NUCLEOTIDE SEQUENCE</scope>
    <source>
        <strain evidence="1">Hsosn_3</strain>
        <tissue evidence="1">Leaf</tissue>
    </source>
</reference>
<name>A0AAD8IFD3_9APIA</name>
<dbReference type="Proteomes" id="UP001237642">
    <property type="component" value="Unassembled WGS sequence"/>
</dbReference>
<gene>
    <name evidence="1" type="ORF">POM88_021701</name>
</gene>
<evidence type="ECO:0000313" key="2">
    <source>
        <dbReference type="Proteomes" id="UP001237642"/>
    </source>
</evidence>
<accession>A0AAD8IFD3</accession>
<reference evidence="1" key="1">
    <citation type="submission" date="2023-02" db="EMBL/GenBank/DDBJ databases">
        <title>Genome of toxic invasive species Heracleum sosnowskyi carries increased number of genes despite the absence of recent whole-genome duplications.</title>
        <authorList>
            <person name="Schelkunov M."/>
            <person name="Shtratnikova V."/>
            <person name="Makarenko M."/>
            <person name="Klepikova A."/>
            <person name="Omelchenko D."/>
            <person name="Novikova G."/>
            <person name="Obukhova E."/>
            <person name="Bogdanov V."/>
            <person name="Penin A."/>
            <person name="Logacheva M."/>
        </authorList>
    </citation>
    <scope>NUCLEOTIDE SEQUENCE</scope>
    <source>
        <strain evidence="1">Hsosn_3</strain>
        <tissue evidence="1">Leaf</tissue>
    </source>
</reference>
<sequence length="107" mass="12394">MQKLHEHDNRELANSGDLSYCLIEPQNMEVHQMCIQRCGTNIKTENLSRKSYLGTITMLVMENLCCIHAPSVQILQLWKFPFKPSSSHITVSVTRSCILRFIMYCMN</sequence>
<keyword evidence="2" id="KW-1185">Reference proteome</keyword>